<evidence type="ECO:0000313" key="2">
    <source>
        <dbReference type="Proteomes" id="UP000235861"/>
    </source>
</evidence>
<evidence type="ECO:0000313" key="1">
    <source>
        <dbReference type="EMBL" id="PJG59398.1"/>
    </source>
</evidence>
<sequence>MCIKLWVNRYRHYLLAKNKILPSELHHTEKSINVIKYNKLNVIHWILIQIGSALKQRGLIVNKFNCLKNERHYVIHRFKMVI</sequence>
<dbReference type="EMBL" id="PGGC01000067">
    <property type="protein sequence ID" value="PJG59398.1"/>
    <property type="molecule type" value="Genomic_DNA"/>
</dbReference>
<dbReference type="Proteomes" id="UP000235861">
    <property type="component" value="Unassembled WGS sequence"/>
</dbReference>
<comment type="caution">
    <text evidence="1">The sequence shown here is derived from an EMBL/GenBank/DDBJ whole genome shotgun (WGS) entry which is preliminary data.</text>
</comment>
<name>A0A2H9U602_9GAMM</name>
<dbReference type="AlphaFoldDB" id="A0A2H9U602"/>
<keyword evidence="2" id="KW-1185">Reference proteome</keyword>
<organism evidence="1 2">
    <name type="scientific">Aeromonas cavernicola</name>
    <dbReference type="NCBI Taxonomy" id="1006623"/>
    <lineage>
        <taxon>Bacteria</taxon>
        <taxon>Pseudomonadati</taxon>
        <taxon>Pseudomonadota</taxon>
        <taxon>Gammaproteobacteria</taxon>
        <taxon>Aeromonadales</taxon>
        <taxon>Aeromonadaceae</taxon>
        <taxon>Aeromonas</taxon>
    </lineage>
</organism>
<proteinExistence type="predicted"/>
<protein>
    <submittedName>
        <fullName evidence="1">Uncharacterized protein</fullName>
    </submittedName>
</protein>
<reference evidence="1 2" key="1">
    <citation type="submission" date="2017-11" db="EMBL/GenBank/DDBJ databases">
        <title>Draft genome sequence of environmental isolate Aeromonas cavernicola sp. nov. MDC 2508.</title>
        <authorList>
            <person name="Colston S.M."/>
            <person name="Navarro A."/>
            <person name="Martinez-Murcia A.J."/>
            <person name="Graf J."/>
        </authorList>
    </citation>
    <scope>NUCLEOTIDE SEQUENCE [LARGE SCALE GENOMIC DNA]</scope>
    <source>
        <strain evidence="1 2">MDC 2508</strain>
    </source>
</reference>
<accession>A0A2H9U602</accession>
<gene>
    <name evidence="1" type="ORF">CUC53_07395</name>
</gene>